<evidence type="ECO:0000256" key="1">
    <source>
        <dbReference type="SAM" id="MobiDB-lite"/>
    </source>
</evidence>
<reference evidence="2 5" key="2">
    <citation type="journal article" date="2014" name="BMC Genomics">
        <title>An improved genome release (version Mt4.0) for the model legume Medicago truncatula.</title>
        <authorList>
            <person name="Tang H."/>
            <person name="Krishnakumar V."/>
            <person name="Bidwell S."/>
            <person name="Rosen B."/>
            <person name="Chan A."/>
            <person name="Zhou S."/>
            <person name="Gentzbittel L."/>
            <person name="Childs K.L."/>
            <person name="Yandell M."/>
            <person name="Gundlach H."/>
            <person name="Mayer K.F."/>
            <person name="Schwartz D.C."/>
            <person name="Town C.D."/>
        </authorList>
    </citation>
    <scope>GENOME REANNOTATION</scope>
    <source>
        <strain evidence="4 5">cv. Jemalong A17</strain>
    </source>
</reference>
<dbReference type="Proteomes" id="UP000002051">
    <property type="component" value="Unassembled WGS sequence"/>
</dbReference>
<evidence type="ECO:0000313" key="2">
    <source>
        <dbReference type="EMBL" id="AES59312.2"/>
    </source>
</evidence>
<evidence type="ECO:0000313" key="4">
    <source>
        <dbReference type="EnsemblPlants" id="AES59312"/>
    </source>
</evidence>
<organism evidence="2 5">
    <name type="scientific">Medicago truncatula</name>
    <name type="common">Barrel medic</name>
    <name type="synonym">Medicago tribuloides</name>
    <dbReference type="NCBI Taxonomy" id="3880"/>
    <lineage>
        <taxon>Eukaryota</taxon>
        <taxon>Viridiplantae</taxon>
        <taxon>Streptophyta</taxon>
        <taxon>Embryophyta</taxon>
        <taxon>Tracheophyta</taxon>
        <taxon>Spermatophyta</taxon>
        <taxon>Magnoliopsida</taxon>
        <taxon>eudicotyledons</taxon>
        <taxon>Gunneridae</taxon>
        <taxon>Pentapetalae</taxon>
        <taxon>rosids</taxon>
        <taxon>fabids</taxon>
        <taxon>Fabales</taxon>
        <taxon>Fabaceae</taxon>
        <taxon>Papilionoideae</taxon>
        <taxon>50 kb inversion clade</taxon>
        <taxon>NPAAA clade</taxon>
        <taxon>Hologalegina</taxon>
        <taxon>IRL clade</taxon>
        <taxon>Trifolieae</taxon>
        <taxon>Medicago</taxon>
    </lineage>
</organism>
<sequence length="126" mass="14275">MKRKKGSRASQRGNEAKGKDEGAKSNACCPYFDNLPSHLTAHILLKLPIKLEPIFKLPLRDAKSIREKRDEIENKSKHPLRAVRLALEKKNKKVMVGKERVYIACNPDHDSFQVVNSCKLLQLLSG</sequence>
<dbReference type="Proteomes" id="UP000265566">
    <property type="component" value="Chromosome 1"/>
</dbReference>
<keyword evidence="5" id="KW-1185">Reference proteome</keyword>
<dbReference type="HOGENOM" id="CLU_1984861_0_0_1"/>
<proteinExistence type="predicted"/>
<protein>
    <recommendedName>
        <fullName evidence="6">F-box domain-containing protein</fullName>
    </recommendedName>
</protein>
<gene>
    <name evidence="2" type="ordered locus">MTR_1g017970</name>
    <name evidence="3" type="ORF">MtrunA17_Chr1g0152451</name>
</gene>
<accession>A0A0C3UJM5</accession>
<feature type="compositionally biased region" description="Basic and acidic residues" evidence="1">
    <location>
        <begin position="14"/>
        <end position="23"/>
    </location>
</feature>
<reference evidence="3" key="4">
    <citation type="journal article" date="2018" name="Nat. Plants">
        <title>Whole-genome landscape of Medicago truncatula symbiotic genes.</title>
        <authorList>
            <person name="Pecrix Y."/>
            <person name="Gamas P."/>
            <person name="Carrere S."/>
        </authorList>
    </citation>
    <scope>NUCLEOTIDE SEQUENCE</scope>
    <source>
        <tissue evidence="3">Leaves</tissue>
    </source>
</reference>
<evidence type="ECO:0008006" key="6">
    <source>
        <dbReference type="Google" id="ProtNLM"/>
    </source>
</evidence>
<feature type="region of interest" description="Disordered" evidence="1">
    <location>
        <begin position="1"/>
        <end position="25"/>
    </location>
</feature>
<name>G7ICB1_MEDTR</name>
<dbReference type="EnsemblPlants" id="AES59312">
    <property type="protein sequence ID" value="AES59312"/>
    <property type="gene ID" value="MTR_1g017970"/>
</dbReference>
<accession>G7ICB1</accession>
<dbReference type="PaxDb" id="3880-AES59312"/>
<dbReference type="Gramene" id="rna655">
    <property type="protein sequence ID" value="RHN77224.1"/>
    <property type="gene ID" value="gene655"/>
</dbReference>
<evidence type="ECO:0000313" key="3">
    <source>
        <dbReference type="EMBL" id="RHN77224.1"/>
    </source>
</evidence>
<dbReference type="EMBL" id="PSQE01000001">
    <property type="protein sequence ID" value="RHN77224.1"/>
    <property type="molecule type" value="Genomic_DNA"/>
</dbReference>
<reference evidence="2 5" key="1">
    <citation type="journal article" date="2011" name="Nature">
        <title>The Medicago genome provides insight into the evolution of rhizobial symbioses.</title>
        <authorList>
            <person name="Young N.D."/>
            <person name="Debelle F."/>
            <person name="Oldroyd G.E."/>
            <person name="Geurts R."/>
            <person name="Cannon S.B."/>
            <person name="Udvardi M.K."/>
            <person name="Benedito V.A."/>
            <person name="Mayer K.F."/>
            <person name="Gouzy J."/>
            <person name="Schoof H."/>
            <person name="Van de Peer Y."/>
            <person name="Proost S."/>
            <person name="Cook D.R."/>
            <person name="Meyers B.C."/>
            <person name="Spannagl M."/>
            <person name="Cheung F."/>
            <person name="De Mita S."/>
            <person name="Krishnakumar V."/>
            <person name="Gundlach H."/>
            <person name="Zhou S."/>
            <person name="Mudge J."/>
            <person name="Bharti A.K."/>
            <person name="Murray J.D."/>
            <person name="Naoumkina M.A."/>
            <person name="Rosen B."/>
            <person name="Silverstein K.A."/>
            <person name="Tang H."/>
            <person name="Rombauts S."/>
            <person name="Zhao P.X."/>
            <person name="Zhou P."/>
            <person name="Barbe V."/>
            <person name="Bardou P."/>
            <person name="Bechner M."/>
            <person name="Bellec A."/>
            <person name="Berger A."/>
            <person name="Berges H."/>
            <person name="Bidwell S."/>
            <person name="Bisseling T."/>
            <person name="Choisne N."/>
            <person name="Couloux A."/>
            <person name="Denny R."/>
            <person name="Deshpande S."/>
            <person name="Dai X."/>
            <person name="Doyle J.J."/>
            <person name="Dudez A.M."/>
            <person name="Farmer A.D."/>
            <person name="Fouteau S."/>
            <person name="Franken C."/>
            <person name="Gibelin C."/>
            <person name="Gish J."/>
            <person name="Goldstein S."/>
            <person name="Gonzalez A.J."/>
            <person name="Green P.J."/>
            <person name="Hallab A."/>
            <person name="Hartog M."/>
            <person name="Hua A."/>
            <person name="Humphray S.J."/>
            <person name="Jeong D.H."/>
            <person name="Jing Y."/>
            <person name="Jocker A."/>
            <person name="Kenton S.M."/>
            <person name="Kim D.J."/>
            <person name="Klee K."/>
            <person name="Lai H."/>
            <person name="Lang C."/>
            <person name="Lin S."/>
            <person name="Macmil S.L."/>
            <person name="Magdelenat G."/>
            <person name="Matthews L."/>
            <person name="McCorrison J."/>
            <person name="Monaghan E.L."/>
            <person name="Mun J.H."/>
            <person name="Najar F.Z."/>
            <person name="Nicholson C."/>
            <person name="Noirot C."/>
            <person name="O'Bleness M."/>
            <person name="Paule C.R."/>
            <person name="Poulain J."/>
            <person name="Prion F."/>
            <person name="Qin B."/>
            <person name="Qu C."/>
            <person name="Retzel E.F."/>
            <person name="Riddle C."/>
            <person name="Sallet E."/>
            <person name="Samain S."/>
            <person name="Samson N."/>
            <person name="Sanders I."/>
            <person name="Saurat O."/>
            <person name="Scarpelli C."/>
            <person name="Schiex T."/>
            <person name="Segurens B."/>
            <person name="Severin A.J."/>
            <person name="Sherrier D.J."/>
            <person name="Shi R."/>
            <person name="Sims S."/>
            <person name="Singer S.R."/>
            <person name="Sinharoy S."/>
            <person name="Sterck L."/>
            <person name="Viollet A."/>
            <person name="Wang B.B."/>
            <person name="Wang K."/>
            <person name="Wang M."/>
            <person name="Wang X."/>
            <person name="Warfsmann J."/>
            <person name="Weissenbach J."/>
            <person name="White D.D."/>
            <person name="White J.D."/>
            <person name="Wiley G.B."/>
            <person name="Wincker P."/>
            <person name="Xing Y."/>
            <person name="Yang L."/>
            <person name="Yao Z."/>
            <person name="Ying F."/>
            <person name="Zhai J."/>
            <person name="Zhou L."/>
            <person name="Zuber A."/>
            <person name="Denarie J."/>
            <person name="Dixon R.A."/>
            <person name="May G.D."/>
            <person name="Schwartz D.C."/>
            <person name="Rogers J."/>
            <person name="Quetier F."/>
            <person name="Town C.D."/>
            <person name="Roe B.A."/>
        </authorList>
    </citation>
    <scope>NUCLEOTIDE SEQUENCE [LARGE SCALE GENOMIC DNA]</scope>
    <source>
        <strain evidence="2">A17</strain>
        <strain evidence="4 5">cv. Jemalong A17</strain>
    </source>
</reference>
<evidence type="ECO:0000313" key="5">
    <source>
        <dbReference type="Proteomes" id="UP000002051"/>
    </source>
</evidence>
<reference evidence="4" key="3">
    <citation type="submission" date="2015-04" db="UniProtKB">
        <authorList>
            <consortium name="EnsemblPlants"/>
        </authorList>
    </citation>
    <scope>IDENTIFICATION</scope>
    <source>
        <strain evidence="4">cv. Jemalong A17</strain>
    </source>
</reference>
<dbReference type="AlphaFoldDB" id="G7ICB1"/>
<dbReference type="EMBL" id="CM001217">
    <property type="protein sequence ID" value="AES59312.2"/>
    <property type="molecule type" value="Genomic_DNA"/>
</dbReference>